<dbReference type="PROSITE" id="PS50112">
    <property type="entry name" value="PAS"/>
    <property type="match status" value="4"/>
</dbReference>
<name>A0A0E3UVR5_9BACT</name>
<evidence type="ECO:0000259" key="8">
    <source>
        <dbReference type="PROSITE" id="PS50113"/>
    </source>
</evidence>
<dbReference type="SUPFAM" id="SSF55874">
    <property type="entry name" value="ATPase domain of HSP90 chaperone/DNA topoisomerase II/histidine kinase"/>
    <property type="match status" value="1"/>
</dbReference>
<keyword evidence="10" id="KW-1185">Reference proteome</keyword>
<evidence type="ECO:0000256" key="2">
    <source>
        <dbReference type="ARBA" id="ARBA00012438"/>
    </source>
</evidence>
<feature type="domain" description="PAS" evidence="7">
    <location>
        <begin position="397"/>
        <end position="443"/>
    </location>
</feature>
<dbReference type="Gene3D" id="3.30.565.10">
    <property type="entry name" value="Histidine kinase-like ATPase, C-terminal domain"/>
    <property type="match status" value="1"/>
</dbReference>
<dbReference type="HOGENOM" id="CLU_000445_114_71_10"/>
<dbReference type="InterPro" id="IPR000014">
    <property type="entry name" value="PAS"/>
</dbReference>
<dbReference type="InterPro" id="IPR013656">
    <property type="entry name" value="PAS_4"/>
</dbReference>
<feature type="domain" description="PAS" evidence="7">
    <location>
        <begin position="160"/>
        <end position="230"/>
    </location>
</feature>
<dbReference type="InterPro" id="IPR036890">
    <property type="entry name" value="HATPase_C_sf"/>
</dbReference>
<sequence>MLWSGVWSDEDQMYVCVGRDITEEVLTRQKLQQKEELHQALMEHGANVTKMVDEEGKFLYTSGSALYEFGYSPEQLVGKSAFSLIHPNDVSKVQTSLSELLTGKDHVTISEFQFKAADGSYRWLEGVLSNQLHNPSVKAIITTTRDITERIETRQRLQESEQRYKSLFENHADAILFQNREGLIIDANPITLTLLKLTEQEILGRPLSDFLPDETIPICNLTLQQALRGKAVRYELPIPFGGKDVPYFDVIKIPVNVDGEIIGVYSILRDVTKTYNSNRIIEQQAYKLDNILESITDAFITLDKDWRFSYVNTVFANQEGYTQDELMGKNIWETFPSMISTDFQRNCKEALESGQARHFEESYHHTGKAFRYSVYPSGEGLSIYFTDITEALQTKEELEKLSLVASRTTNSVIITDRERKVEWVNDGFTRLTGYTLDEALGHTPNELLQYTDGLDEEANKVINAKLLKGTPASFEVLSHKKNGEKVWVSVEATPIHDESGNLVRIISIQTDITALKKSELSLARLTEDLYRQNSDLQQFTYIVSHNLRSPIANALGLSTILQKADRSSATYDTALKNLQESALKLDTVVRDVNTILSIRDNKHTQPKELVEITEVCQQAFLNLQESLEHCDGKVTFDIQEGLSVKANKAYLHSIFYNLMSNAIKYRSSERALNLQVKCYTCPEKGAVITISDNGLGFDMEKVGNDLFKLYKRFHPDKKGRGIGLYLVKTHVEAMEGRIEVSSQVDVGTSFSIYLS</sequence>
<evidence type="ECO:0000259" key="7">
    <source>
        <dbReference type="PROSITE" id="PS50112"/>
    </source>
</evidence>
<dbReference type="Pfam" id="PF08447">
    <property type="entry name" value="PAS_3"/>
    <property type="match status" value="1"/>
</dbReference>
<gene>
    <name evidence="9" type="ORF">PKOR_01720</name>
</gene>
<feature type="domain" description="Histidine kinase" evidence="6">
    <location>
        <begin position="542"/>
        <end position="755"/>
    </location>
</feature>
<dbReference type="SMART" id="SM00086">
    <property type="entry name" value="PAC"/>
    <property type="match status" value="2"/>
</dbReference>
<dbReference type="InterPro" id="IPR036097">
    <property type="entry name" value="HisK_dim/P_sf"/>
</dbReference>
<accession>A0A0E3UVR5</accession>
<feature type="domain" description="PAC" evidence="8">
    <location>
        <begin position="470"/>
        <end position="524"/>
    </location>
</feature>
<dbReference type="SMART" id="SM00091">
    <property type="entry name" value="PAS"/>
    <property type="match status" value="4"/>
</dbReference>
<dbReference type="PANTHER" id="PTHR43304">
    <property type="entry name" value="PHYTOCHROME-LIKE PROTEIN CPH1"/>
    <property type="match status" value="1"/>
</dbReference>
<dbReference type="EMBL" id="CP009621">
    <property type="protein sequence ID" value="AKD02091.1"/>
    <property type="molecule type" value="Genomic_DNA"/>
</dbReference>
<dbReference type="NCBIfam" id="TIGR00229">
    <property type="entry name" value="sensory_box"/>
    <property type="match status" value="4"/>
</dbReference>
<keyword evidence="3" id="KW-0597">Phosphoprotein</keyword>
<dbReference type="SUPFAM" id="SSF47384">
    <property type="entry name" value="Homodimeric domain of signal transducing histidine kinase"/>
    <property type="match status" value="1"/>
</dbReference>
<evidence type="ECO:0000256" key="3">
    <source>
        <dbReference type="ARBA" id="ARBA00022553"/>
    </source>
</evidence>
<dbReference type="PROSITE" id="PS50109">
    <property type="entry name" value="HIS_KIN"/>
    <property type="match status" value="1"/>
</dbReference>
<comment type="catalytic activity">
    <reaction evidence="1">
        <text>ATP + protein L-histidine = ADP + protein N-phospho-L-histidine.</text>
        <dbReference type="EC" id="2.7.13.3"/>
    </reaction>
</comment>
<dbReference type="InterPro" id="IPR035965">
    <property type="entry name" value="PAS-like_dom_sf"/>
</dbReference>
<feature type="domain" description="PAC" evidence="8">
    <location>
        <begin position="108"/>
        <end position="159"/>
    </location>
</feature>
<proteinExistence type="predicted"/>
<dbReference type="InterPro" id="IPR052162">
    <property type="entry name" value="Sensor_kinase/Photoreceptor"/>
</dbReference>
<evidence type="ECO:0000256" key="4">
    <source>
        <dbReference type="ARBA" id="ARBA00022679"/>
    </source>
</evidence>
<dbReference type="SMART" id="SM00388">
    <property type="entry name" value="HisKA"/>
    <property type="match status" value="1"/>
</dbReference>
<dbReference type="PROSITE" id="PS50113">
    <property type="entry name" value="PAC"/>
    <property type="match status" value="2"/>
</dbReference>
<evidence type="ECO:0000313" key="10">
    <source>
        <dbReference type="Proteomes" id="UP000033109"/>
    </source>
</evidence>
<dbReference type="Gene3D" id="1.10.287.130">
    <property type="match status" value="1"/>
</dbReference>
<dbReference type="KEGG" id="pko:PKOR_01720"/>
<dbReference type="InterPro" id="IPR005467">
    <property type="entry name" value="His_kinase_dom"/>
</dbReference>
<dbReference type="PATRIC" id="fig|400092.3.peg.389"/>
<dbReference type="InterPro" id="IPR013655">
    <property type="entry name" value="PAS_fold_3"/>
</dbReference>
<dbReference type="InterPro" id="IPR003661">
    <property type="entry name" value="HisK_dim/P_dom"/>
</dbReference>
<dbReference type="CDD" id="cd00130">
    <property type="entry name" value="PAS"/>
    <property type="match status" value="4"/>
</dbReference>
<protein>
    <recommendedName>
        <fullName evidence="2">histidine kinase</fullName>
        <ecNumber evidence="2">2.7.13.3</ecNumber>
    </recommendedName>
</protein>
<dbReference type="Pfam" id="PF08448">
    <property type="entry name" value="PAS_4"/>
    <property type="match status" value="2"/>
</dbReference>
<dbReference type="InterPro" id="IPR004358">
    <property type="entry name" value="Sig_transdc_His_kin-like_C"/>
</dbReference>
<dbReference type="InterPro" id="IPR003594">
    <property type="entry name" value="HATPase_dom"/>
</dbReference>
<dbReference type="CDD" id="cd00082">
    <property type="entry name" value="HisKA"/>
    <property type="match status" value="1"/>
</dbReference>
<dbReference type="STRING" id="400092.PKOR_01720"/>
<dbReference type="Pfam" id="PF13426">
    <property type="entry name" value="PAS_9"/>
    <property type="match status" value="1"/>
</dbReference>
<dbReference type="Pfam" id="PF02518">
    <property type="entry name" value="HATPase_c"/>
    <property type="match status" value="1"/>
</dbReference>
<dbReference type="PANTHER" id="PTHR43304:SF1">
    <property type="entry name" value="PAC DOMAIN-CONTAINING PROTEIN"/>
    <property type="match status" value="1"/>
</dbReference>
<dbReference type="PRINTS" id="PR00344">
    <property type="entry name" value="BCTRLSENSOR"/>
</dbReference>
<dbReference type="InterPro" id="IPR001610">
    <property type="entry name" value="PAC"/>
</dbReference>
<evidence type="ECO:0000259" key="6">
    <source>
        <dbReference type="PROSITE" id="PS50109"/>
    </source>
</evidence>
<dbReference type="SMART" id="SM00387">
    <property type="entry name" value="HATPase_c"/>
    <property type="match status" value="1"/>
</dbReference>
<keyword evidence="4" id="KW-0808">Transferase</keyword>
<evidence type="ECO:0000256" key="5">
    <source>
        <dbReference type="ARBA" id="ARBA00022777"/>
    </source>
</evidence>
<dbReference type="Gene3D" id="3.30.450.20">
    <property type="entry name" value="PAS domain"/>
    <property type="match status" value="4"/>
</dbReference>
<reference evidence="9 10" key="1">
    <citation type="journal article" date="2015" name="Sci. Rep.">
        <title>Unraveling adaptation of Pontibacter korlensis to radiation and infertility in desert through complete genome and comparative transcriptomic analysis.</title>
        <authorList>
            <person name="Dai J."/>
            <person name="Dai W."/>
            <person name="Qiu C."/>
            <person name="Yang Z."/>
            <person name="Zhang Y."/>
            <person name="Zhou M."/>
            <person name="Zhang L."/>
            <person name="Fang C."/>
            <person name="Gao Q."/>
            <person name="Yang Q."/>
            <person name="Li X."/>
            <person name="Wang Z."/>
            <person name="Wang Z."/>
            <person name="Jia Z."/>
            <person name="Chen X."/>
        </authorList>
    </citation>
    <scope>NUCLEOTIDE SEQUENCE [LARGE SCALE GENOMIC DNA]</scope>
    <source>
        <strain evidence="9 10">X14-1T</strain>
    </source>
</reference>
<dbReference type="SUPFAM" id="SSF55785">
    <property type="entry name" value="PYP-like sensor domain (PAS domain)"/>
    <property type="match status" value="4"/>
</dbReference>
<keyword evidence="5" id="KW-0418">Kinase</keyword>
<dbReference type="GO" id="GO:0000155">
    <property type="term" value="F:phosphorelay sensor kinase activity"/>
    <property type="evidence" value="ECO:0007669"/>
    <property type="project" value="InterPro"/>
</dbReference>
<feature type="domain" description="PAS" evidence="7">
    <location>
        <begin position="34"/>
        <end position="104"/>
    </location>
</feature>
<dbReference type="InterPro" id="IPR000700">
    <property type="entry name" value="PAS-assoc_C"/>
</dbReference>
<feature type="domain" description="PAS" evidence="7">
    <location>
        <begin position="284"/>
        <end position="354"/>
    </location>
</feature>
<evidence type="ECO:0000313" key="9">
    <source>
        <dbReference type="EMBL" id="AKD02091.1"/>
    </source>
</evidence>
<dbReference type="AlphaFoldDB" id="A0A0E3UVR5"/>
<dbReference type="Proteomes" id="UP000033109">
    <property type="component" value="Chromosome"/>
</dbReference>
<evidence type="ECO:0000256" key="1">
    <source>
        <dbReference type="ARBA" id="ARBA00000085"/>
    </source>
</evidence>
<organism evidence="9 10">
    <name type="scientific">Pontibacter korlensis</name>
    <dbReference type="NCBI Taxonomy" id="400092"/>
    <lineage>
        <taxon>Bacteria</taxon>
        <taxon>Pseudomonadati</taxon>
        <taxon>Bacteroidota</taxon>
        <taxon>Cytophagia</taxon>
        <taxon>Cytophagales</taxon>
        <taxon>Hymenobacteraceae</taxon>
        <taxon>Pontibacter</taxon>
    </lineage>
</organism>
<dbReference type="EC" id="2.7.13.3" evidence="2"/>